<evidence type="ECO:0000256" key="5">
    <source>
        <dbReference type="ARBA" id="ARBA00023136"/>
    </source>
</evidence>
<evidence type="ECO:0000313" key="7">
    <source>
        <dbReference type="EMBL" id="KAH7282822.1"/>
    </source>
</evidence>
<keyword evidence="5 6" id="KW-0472">Membrane</keyword>
<dbReference type="EMBL" id="CM035440">
    <property type="protein sequence ID" value="KAH7282822.1"/>
    <property type="molecule type" value="Genomic_DNA"/>
</dbReference>
<evidence type="ECO:0000256" key="2">
    <source>
        <dbReference type="ARBA" id="ARBA00008707"/>
    </source>
</evidence>
<feature type="transmembrane region" description="Helical" evidence="6">
    <location>
        <begin position="155"/>
        <end position="172"/>
    </location>
</feature>
<feature type="transmembrane region" description="Helical" evidence="6">
    <location>
        <begin position="115"/>
        <end position="135"/>
    </location>
</feature>
<dbReference type="PANTHER" id="PTHR31621">
    <property type="entry name" value="PROTEIN DMP3"/>
    <property type="match status" value="1"/>
</dbReference>
<dbReference type="PANTHER" id="PTHR31621:SF66">
    <property type="entry name" value="PROTEIN DMP2"/>
    <property type="match status" value="1"/>
</dbReference>
<comment type="caution">
    <text evidence="7">The sequence shown here is derived from an EMBL/GenBank/DDBJ whole genome shotgun (WGS) entry which is preliminary data.</text>
</comment>
<feature type="transmembrane region" description="Helical" evidence="6">
    <location>
        <begin position="26"/>
        <end position="45"/>
    </location>
</feature>
<dbReference type="Proteomes" id="UP000825935">
    <property type="component" value="Chromosome 35"/>
</dbReference>
<keyword evidence="4 6" id="KW-1133">Transmembrane helix</keyword>
<dbReference type="InterPro" id="IPR007770">
    <property type="entry name" value="DMP"/>
</dbReference>
<comment type="similarity">
    <text evidence="2">Belongs to the plant DMP1 protein family.</text>
</comment>
<evidence type="ECO:0000256" key="1">
    <source>
        <dbReference type="ARBA" id="ARBA00004141"/>
    </source>
</evidence>
<dbReference type="OrthoDB" id="1928191at2759"/>
<dbReference type="AlphaFoldDB" id="A0A8T2QFE0"/>
<protein>
    <submittedName>
        <fullName evidence="7">Uncharacterized protein</fullName>
    </submittedName>
</protein>
<dbReference type="Pfam" id="PF05078">
    <property type="entry name" value="DUF679"/>
    <property type="match status" value="1"/>
</dbReference>
<dbReference type="GO" id="GO:0010256">
    <property type="term" value="P:endomembrane system organization"/>
    <property type="evidence" value="ECO:0007669"/>
    <property type="project" value="TreeGrafter"/>
</dbReference>
<accession>A0A8T2QFE0</accession>
<evidence type="ECO:0000256" key="4">
    <source>
        <dbReference type="ARBA" id="ARBA00022989"/>
    </source>
</evidence>
<dbReference type="GO" id="GO:0016020">
    <property type="term" value="C:membrane"/>
    <property type="evidence" value="ECO:0007669"/>
    <property type="project" value="UniProtKB-SubCell"/>
</dbReference>
<evidence type="ECO:0000313" key="8">
    <source>
        <dbReference type="Proteomes" id="UP000825935"/>
    </source>
</evidence>
<evidence type="ECO:0000256" key="3">
    <source>
        <dbReference type="ARBA" id="ARBA00022692"/>
    </source>
</evidence>
<evidence type="ECO:0000256" key="6">
    <source>
        <dbReference type="SAM" id="Phobius"/>
    </source>
</evidence>
<feature type="transmembrane region" description="Helical" evidence="6">
    <location>
        <begin position="57"/>
        <end position="77"/>
    </location>
</feature>
<proteinExistence type="inferred from homology"/>
<reference evidence="7" key="1">
    <citation type="submission" date="2021-08" db="EMBL/GenBank/DDBJ databases">
        <title>WGS assembly of Ceratopteris richardii.</title>
        <authorList>
            <person name="Marchant D.B."/>
            <person name="Chen G."/>
            <person name="Jenkins J."/>
            <person name="Shu S."/>
            <person name="Leebens-Mack J."/>
            <person name="Grimwood J."/>
            <person name="Schmutz J."/>
            <person name="Soltis P."/>
            <person name="Soltis D."/>
            <person name="Chen Z.-H."/>
        </authorList>
    </citation>
    <scope>NUCLEOTIDE SEQUENCE</scope>
    <source>
        <strain evidence="7">Whitten #5841</strain>
        <tissue evidence="7">Leaf</tissue>
    </source>
</reference>
<organism evidence="7 8">
    <name type="scientific">Ceratopteris richardii</name>
    <name type="common">Triangle waterfern</name>
    <dbReference type="NCBI Taxonomy" id="49495"/>
    <lineage>
        <taxon>Eukaryota</taxon>
        <taxon>Viridiplantae</taxon>
        <taxon>Streptophyta</taxon>
        <taxon>Embryophyta</taxon>
        <taxon>Tracheophyta</taxon>
        <taxon>Polypodiopsida</taxon>
        <taxon>Polypodiidae</taxon>
        <taxon>Polypodiales</taxon>
        <taxon>Pteridineae</taxon>
        <taxon>Pteridaceae</taxon>
        <taxon>Parkerioideae</taxon>
        <taxon>Ceratopteris</taxon>
    </lineage>
</organism>
<name>A0A8T2QFE0_CERRI</name>
<sequence length="213" mass="23154">MEDASAPPPSPFWYAVHRTIQSIGQLSNFLPTGTALVFQFILPIVSENGQCPSTADIVMTATILGLLAILCFFMSFTDTYIAPDGSRYYGVATPHGLWIPDGPHLDASTATSYKLCFADFVRGFLSIVVFIASSLFDPDVMGCFHCIVLPPSLQLSLPISVAFFASLILCVFPSKRHGFDYPPTNLPSLTTSPHSVNPFWQKGSSLGILLSRK</sequence>
<gene>
    <name evidence="7" type="ORF">KP509_35G048900</name>
</gene>
<comment type="subcellular location">
    <subcellularLocation>
        <location evidence="1">Membrane</location>
        <topology evidence="1">Multi-pass membrane protein</topology>
    </subcellularLocation>
</comment>
<keyword evidence="8" id="KW-1185">Reference proteome</keyword>
<dbReference type="OMA" id="PENMTSS"/>
<keyword evidence="3 6" id="KW-0812">Transmembrane</keyword>
<dbReference type="GO" id="GO:0005737">
    <property type="term" value="C:cytoplasm"/>
    <property type="evidence" value="ECO:0007669"/>
    <property type="project" value="UniProtKB-ARBA"/>
</dbReference>